<dbReference type="InterPro" id="IPR036513">
    <property type="entry name" value="STAS_dom_sf"/>
</dbReference>
<dbReference type="CDD" id="cd07043">
    <property type="entry name" value="STAS_anti-anti-sigma_factors"/>
    <property type="match status" value="1"/>
</dbReference>
<dbReference type="Gene3D" id="3.30.750.24">
    <property type="entry name" value="STAS domain"/>
    <property type="match status" value="1"/>
</dbReference>
<dbReference type="PROSITE" id="PS50801">
    <property type="entry name" value="STAS"/>
    <property type="match status" value="1"/>
</dbReference>
<evidence type="ECO:0000259" key="2">
    <source>
        <dbReference type="PROSITE" id="PS50801"/>
    </source>
</evidence>
<dbReference type="InterPro" id="IPR002645">
    <property type="entry name" value="STAS_dom"/>
</dbReference>
<protein>
    <recommendedName>
        <fullName evidence="2">STAS domain-containing protein</fullName>
    </recommendedName>
</protein>
<name>A0A919PEJ7_9CELL</name>
<dbReference type="Proteomes" id="UP000642125">
    <property type="component" value="Unassembled WGS sequence"/>
</dbReference>
<evidence type="ECO:0000313" key="4">
    <source>
        <dbReference type="Proteomes" id="UP000642125"/>
    </source>
</evidence>
<keyword evidence="4" id="KW-1185">Reference proteome</keyword>
<dbReference type="InterPro" id="IPR058548">
    <property type="entry name" value="MlaB-like_STAS"/>
</dbReference>
<accession>A0A919PEJ7</accession>
<dbReference type="SUPFAM" id="SSF52091">
    <property type="entry name" value="SpoIIaa-like"/>
    <property type="match status" value="1"/>
</dbReference>
<evidence type="ECO:0000256" key="1">
    <source>
        <dbReference type="SAM" id="MobiDB-lite"/>
    </source>
</evidence>
<comment type="caution">
    <text evidence="3">The sequence shown here is derived from an EMBL/GenBank/DDBJ whole genome shotgun (WGS) entry which is preliminary data.</text>
</comment>
<dbReference type="Pfam" id="PF13466">
    <property type="entry name" value="STAS_2"/>
    <property type="match status" value="1"/>
</dbReference>
<feature type="compositionally biased region" description="Low complexity" evidence="1">
    <location>
        <begin position="32"/>
        <end position="43"/>
    </location>
</feature>
<gene>
    <name evidence="3" type="ORF">Cpa01nite_21030</name>
</gene>
<organism evidence="3 4">
    <name type="scientific">Cellulomonas pakistanensis</name>
    <dbReference type="NCBI Taxonomy" id="992287"/>
    <lineage>
        <taxon>Bacteria</taxon>
        <taxon>Bacillati</taxon>
        <taxon>Actinomycetota</taxon>
        <taxon>Actinomycetes</taxon>
        <taxon>Micrococcales</taxon>
        <taxon>Cellulomonadaceae</taxon>
        <taxon>Cellulomonas</taxon>
    </lineage>
</organism>
<sequence length="175" mass="18260">MHQATVPNRGADVPPTRPRRPFCTRTHPDAPGPRGAAPGTRVGVVRRDGGRPGPHTDPVTTDRTPAGALPPGGRLRVDPADPAVLHVEGEVDIDVVHTFAESLGVDEIGAGRALAAAGVQEVDLSRATFIDSSAIALLVSIAPHRRPERLRVRGASGAPLMTLQVTGLDSILELV</sequence>
<dbReference type="EMBL" id="BONO01000014">
    <property type="protein sequence ID" value="GIG36722.1"/>
    <property type="molecule type" value="Genomic_DNA"/>
</dbReference>
<feature type="domain" description="STAS" evidence="2">
    <location>
        <begin position="84"/>
        <end position="175"/>
    </location>
</feature>
<dbReference type="AlphaFoldDB" id="A0A919PEJ7"/>
<feature type="region of interest" description="Disordered" evidence="1">
    <location>
        <begin position="1"/>
        <end position="75"/>
    </location>
</feature>
<reference evidence="3" key="1">
    <citation type="submission" date="2021-01" db="EMBL/GenBank/DDBJ databases">
        <title>Whole genome shotgun sequence of Cellulomonas pakistanensis NBRC 110800.</title>
        <authorList>
            <person name="Komaki H."/>
            <person name="Tamura T."/>
        </authorList>
    </citation>
    <scope>NUCLEOTIDE SEQUENCE</scope>
    <source>
        <strain evidence="3">NBRC 110800</strain>
    </source>
</reference>
<evidence type="ECO:0000313" key="3">
    <source>
        <dbReference type="EMBL" id="GIG36722.1"/>
    </source>
</evidence>
<proteinExistence type="predicted"/>